<reference evidence="2" key="1">
    <citation type="submission" date="2016-07" db="EMBL/GenBank/DDBJ databases">
        <authorList>
            <person name="Jaenicke Sebastian"/>
        </authorList>
    </citation>
    <scope>NUCLEOTIDE SEQUENCE [LARGE SCALE GENOMIC DNA]</scope>
</reference>
<sequence>MPPVSHPMQSAILAVLQAAKNSGVRGLTKTALVKYVYLLDCFYAQEHDGKIQSGSNWYLHHYGPFAVNLTAAIDEVSDRGLIQSHSGEYGSKDFSIYWLNEYPLGPEFTTLGLSSRLASRLTELIRKFHGELPRILDYVYFKTEPMKGAHPGQGLDFSSLPDADIKQQLQHTHIKDPAKIMRLLQLSEAIKNKHEARKISVRVLDVHKPIYDAHYFKAMADADFEDEDEDGIADMAFTARI</sequence>
<gene>
    <name evidence="1" type="ORF">BN444_03210</name>
</gene>
<dbReference type="EMBL" id="LT604072">
    <property type="protein sequence ID" value="SCB05861.1"/>
    <property type="molecule type" value="Genomic_DNA"/>
</dbReference>
<dbReference type="Proteomes" id="UP000093071">
    <property type="component" value="Chromosome I"/>
</dbReference>
<evidence type="ECO:0000313" key="2">
    <source>
        <dbReference type="Proteomes" id="UP000093071"/>
    </source>
</evidence>
<organism evidence="1 2">
    <name type="scientific">Xanthomonas translucens pv. translucens DSM 18974</name>
    <dbReference type="NCBI Taxonomy" id="1261556"/>
    <lineage>
        <taxon>Bacteria</taxon>
        <taxon>Pseudomonadati</taxon>
        <taxon>Pseudomonadota</taxon>
        <taxon>Gammaproteobacteria</taxon>
        <taxon>Lysobacterales</taxon>
        <taxon>Lysobacteraceae</taxon>
        <taxon>Xanthomonas</taxon>
        <taxon>Xanthomonas translucens group</taxon>
    </lineage>
</organism>
<accession>A0A1C3TRJ6</accession>
<evidence type="ECO:0000313" key="1">
    <source>
        <dbReference type="EMBL" id="SCB05861.1"/>
    </source>
</evidence>
<dbReference type="AlphaFoldDB" id="A0A1C3TRJ6"/>
<protein>
    <recommendedName>
        <fullName evidence="3">Antitoxin SocA-like Panacea domain-containing protein</fullName>
    </recommendedName>
</protein>
<name>A0A1C3TRJ6_XANCT</name>
<proteinExistence type="predicted"/>
<evidence type="ECO:0008006" key="3">
    <source>
        <dbReference type="Google" id="ProtNLM"/>
    </source>
</evidence>